<evidence type="ECO:0000313" key="4">
    <source>
        <dbReference type="Proteomes" id="UP000821837"/>
    </source>
</evidence>
<feature type="compositionally biased region" description="Basic residues" evidence="1">
    <location>
        <begin position="373"/>
        <end position="382"/>
    </location>
</feature>
<reference evidence="3" key="1">
    <citation type="journal article" date="2020" name="Cell">
        <title>Large-Scale Comparative Analyses of Tick Genomes Elucidate Their Genetic Diversity and Vector Capacities.</title>
        <authorList>
            <consortium name="Tick Genome and Microbiome Consortium (TIGMIC)"/>
            <person name="Jia N."/>
            <person name="Wang J."/>
            <person name="Shi W."/>
            <person name="Du L."/>
            <person name="Sun Y."/>
            <person name="Zhan W."/>
            <person name="Jiang J.F."/>
            <person name="Wang Q."/>
            <person name="Zhang B."/>
            <person name="Ji P."/>
            <person name="Bell-Sakyi L."/>
            <person name="Cui X.M."/>
            <person name="Yuan T.T."/>
            <person name="Jiang B.G."/>
            <person name="Yang W.F."/>
            <person name="Lam T.T."/>
            <person name="Chang Q.C."/>
            <person name="Ding S.J."/>
            <person name="Wang X.J."/>
            <person name="Zhu J.G."/>
            <person name="Ruan X.D."/>
            <person name="Zhao L."/>
            <person name="Wei J.T."/>
            <person name="Ye R.Z."/>
            <person name="Que T.C."/>
            <person name="Du C.H."/>
            <person name="Zhou Y.H."/>
            <person name="Cheng J.X."/>
            <person name="Dai P.F."/>
            <person name="Guo W.B."/>
            <person name="Han X.H."/>
            <person name="Huang E.J."/>
            <person name="Li L.F."/>
            <person name="Wei W."/>
            <person name="Gao Y.C."/>
            <person name="Liu J.Z."/>
            <person name="Shao H.Z."/>
            <person name="Wang X."/>
            <person name="Wang C.C."/>
            <person name="Yang T.C."/>
            <person name="Huo Q.B."/>
            <person name="Li W."/>
            <person name="Chen H.Y."/>
            <person name="Chen S.E."/>
            <person name="Zhou L.G."/>
            <person name="Ni X.B."/>
            <person name="Tian J.H."/>
            <person name="Sheng Y."/>
            <person name="Liu T."/>
            <person name="Pan Y.S."/>
            <person name="Xia L.Y."/>
            <person name="Li J."/>
            <person name="Zhao F."/>
            <person name="Cao W.C."/>
        </authorList>
    </citation>
    <scope>NUCLEOTIDE SEQUENCE</scope>
    <source>
        <strain evidence="3">Rsan-2018</strain>
    </source>
</reference>
<dbReference type="GO" id="GO:0005730">
    <property type="term" value="C:nucleolus"/>
    <property type="evidence" value="ECO:0007669"/>
    <property type="project" value="TreeGrafter"/>
</dbReference>
<comment type="caution">
    <text evidence="3">The sequence shown here is derived from an EMBL/GenBank/DDBJ whole genome shotgun (WGS) entry which is preliminary data.</text>
</comment>
<feature type="compositionally biased region" description="Polar residues" evidence="1">
    <location>
        <begin position="301"/>
        <end position="311"/>
    </location>
</feature>
<dbReference type="InterPro" id="IPR000467">
    <property type="entry name" value="G_patch_dom"/>
</dbReference>
<accession>A0A9D4SLX4</accession>
<proteinExistence type="predicted"/>
<evidence type="ECO:0000259" key="2">
    <source>
        <dbReference type="PROSITE" id="PS50174"/>
    </source>
</evidence>
<protein>
    <recommendedName>
        <fullName evidence="2">G-patch domain-containing protein</fullName>
    </recommendedName>
</protein>
<feature type="region of interest" description="Disordered" evidence="1">
    <location>
        <begin position="285"/>
        <end position="767"/>
    </location>
</feature>
<dbReference type="PROSITE" id="PS50174">
    <property type="entry name" value="G_PATCH"/>
    <property type="match status" value="1"/>
</dbReference>
<feature type="compositionally biased region" description="Basic residues" evidence="1">
    <location>
        <begin position="537"/>
        <end position="546"/>
    </location>
</feature>
<keyword evidence="4" id="KW-1185">Reference proteome</keyword>
<dbReference type="Proteomes" id="UP000821837">
    <property type="component" value="Unassembled WGS sequence"/>
</dbReference>
<dbReference type="PANTHER" id="PTHR23149">
    <property type="entry name" value="G PATCH DOMAIN CONTAINING PROTEIN"/>
    <property type="match status" value="1"/>
</dbReference>
<feature type="compositionally biased region" description="Acidic residues" evidence="1">
    <location>
        <begin position="649"/>
        <end position="658"/>
    </location>
</feature>
<sequence length="905" mass="100718">MSYSLNAYAAYAWSAPSPAAPLFEYKNVDVMVDVYITCQNIGRKSYAYSERLMKQMGWSEGKGLGKNEDGSPDFIRPKKKVNTKGIGFNGVDDRWIEHQEAFDSLLSNLNDGNPAAKQDKLISVEERAFKLGGRVHYSKFLRGKDLSQKKEEDLNAIVVKRRKKKDSESVQEADVSRQEDLSGVKTHTSSMSYQEYFAQRMNASKRRKGLNENGDLQPCQKSEETVDCSGGEDGEIKSGKKSKTYEKNNAQNERTSCTDEDVVGTGLALSGVYAEDACSFQGANVQCKKKKKSKHKPSDGGENQWSEMSAKQQEERLMGDPAEIATMPEEPCWEGGASKRRRKPKHADDSEQTLHEPTASHTELYSEDVVSQRVKRKSRHKSRDGDESQAPETITSFAEGALEDDTPRRRKRSKCTAEKVSENDEQAVLETTVSQVDFHTEDSAPRVKKKSKLKPDHGSASQGLQANGSEQWGDGDYCFSEAVPSSTKHSVEDDVPKQTKKPKSQPSPSTDGILKPLTGTVLPASDFCSEESMPQQKAKKKPKHRPTPSVVDEEQPETCRKETAGTGLKEPLLELCLEEELPKRATRKPKLKASEVPDKTDKPKGHTEKSKQKQEEKKREDAAELHAKGKARKGSSQLQEAASKKCEQEQEQNDEYENQIEGARVKTKTASKRKPKEDTSSSETNLQQEQTNQNTKGTKRPKQGLEDIAAPKKRHSEERVVQTSNIPLKKQKEGSKSAGSKLKQEEEGTTTKPVSEKPVQASRPTFVPGHCQRNAMARSAASSHCEGPRPRRIACSLGRLETGTWEPYFKPNVNLRAIDGGTAASMAQWVVDTVEDSGNKITPYKACHLDKEAYAMMLGDHIYRWHSTSNWMQIPGYGSDSWLQGTIKFLAASMRLKHPKDAPAS</sequence>
<dbReference type="AlphaFoldDB" id="A0A9D4SLX4"/>
<organism evidence="3 4">
    <name type="scientific">Rhipicephalus sanguineus</name>
    <name type="common">Brown dog tick</name>
    <name type="synonym">Ixodes sanguineus</name>
    <dbReference type="NCBI Taxonomy" id="34632"/>
    <lineage>
        <taxon>Eukaryota</taxon>
        <taxon>Metazoa</taxon>
        <taxon>Ecdysozoa</taxon>
        <taxon>Arthropoda</taxon>
        <taxon>Chelicerata</taxon>
        <taxon>Arachnida</taxon>
        <taxon>Acari</taxon>
        <taxon>Parasitiformes</taxon>
        <taxon>Ixodida</taxon>
        <taxon>Ixodoidea</taxon>
        <taxon>Ixodidae</taxon>
        <taxon>Rhipicephalinae</taxon>
        <taxon>Rhipicephalus</taxon>
        <taxon>Rhipicephalus</taxon>
    </lineage>
</organism>
<feature type="compositionally biased region" description="Polar residues" evidence="1">
    <location>
        <begin position="459"/>
        <end position="470"/>
    </location>
</feature>
<dbReference type="Pfam" id="PF01585">
    <property type="entry name" value="G-patch"/>
    <property type="match status" value="1"/>
</dbReference>
<dbReference type="EMBL" id="JABSTV010001255">
    <property type="protein sequence ID" value="KAH7934743.1"/>
    <property type="molecule type" value="Genomic_DNA"/>
</dbReference>
<name>A0A9D4SLX4_RHISA</name>
<dbReference type="GO" id="GO:0003676">
    <property type="term" value="F:nucleic acid binding"/>
    <property type="evidence" value="ECO:0007669"/>
    <property type="project" value="InterPro"/>
</dbReference>
<feature type="compositionally biased region" description="Low complexity" evidence="1">
    <location>
        <begin position="683"/>
        <end position="695"/>
    </location>
</feature>
<gene>
    <name evidence="3" type="ORF">HPB52_000033</name>
</gene>
<feature type="compositionally biased region" description="Basic and acidic residues" evidence="1">
    <location>
        <begin position="592"/>
        <end position="627"/>
    </location>
</feature>
<dbReference type="GO" id="GO:0010521">
    <property type="term" value="F:telomerase inhibitor activity"/>
    <property type="evidence" value="ECO:0007669"/>
    <property type="project" value="TreeGrafter"/>
</dbReference>
<reference evidence="3" key="2">
    <citation type="submission" date="2021-09" db="EMBL/GenBank/DDBJ databases">
        <authorList>
            <person name="Jia N."/>
            <person name="Wang J."/>
            <person name="Shi W."/>
            <person name="Du L."/>
            <person name="Sun Y."/>
            <person name="Zhan W."/>
            <person name="Jiang J."/>
            <person name="Wang Q."/>
            <person name="Zhang B."/>
            <person name="Ji P."/>
            <person name="Sakyi L.B."/>
            <person name="Cui X."/>
            <person name="Yuan T."/>
            <person name="Jiang B."/>
            <person name="Yang W."/>
            <person name="Lam T.T.-Y."/>
            <person name="Chang Q."/>
            <person name="Ding S."/>
            <person name="Wang X."/>
            <person name="Zhu J."/>
            <person name="Ruan X."/>
            <person name="Zhao L."/>
            <person name="Wei J."/>
            <person name="Que T."/>
            <person name="Du C."/>
            <person name="Cheng J."/>
            <person name="Dai P."/>
            <person name="Han X."/>
            <person name="Huang E."/>
            <person name="Gao Y."/>
            <person name="Liu J."/>
            <person name="Shao H."/>
            <person name="Ye R."/>
            <person name="Li L."/>
            <person name="Wei W."/>
            <person name="Wang X."/>
            <person name="Wang C."/>
            <person name="Huo Q."/>
            <person name="Li W."/>
            <person name="Guo W."/>
            <person name="Chen H."/>
            <person name="Chen S."/>
            <person name="Zhou L."/>
            <person name="Zhou L."/>
            <person name="Ni X."/>
            <person name="Tian J."/>
            <person name="Zhou Y."/>
            <person name="Sheng Y."/>
            <person name="Liu T."/>
            <person name="Pan Y."/>
            <person name="Xia L."/>
            <person name="Li J."/>
            <person name="Zhao F."/>
            <person name="Cao W."/>
        </authorList>
    </citation>
    <scope>NUCLEOTIDE SEQUENCE</scope>
    <source>
        <strain evidence="3">Rsan-2018</strain>
        <tissue evidence="3">Larvae</tissue>
    </source>
</reference>
<evidence type="ECO:0000256" key="1">
    <source>
        <dbReference type="SAM" id="MobiDB-lite"/>
    </source>
</evidence>
<dbReference type="InterPro" id="IPR050656">
    <property type="entry name" value="PINX1"/>
</dbReference>
<evidence type="ECO:0000313" key="3">
    <source>
        <dbReference type="EMBL" id="KAH7934743.1"/>
    </source>
</evidence>
<feature type="compositionally biased region" description="Basic residues" evidence="1">
    <location>
        <begin position="665"/>
        <end position="674"/>
    </location>
</feature>
<dbReference type="PANTHER" id="PTHR23149:SF27">
    <property type="entry name" value="PIN2_TERF1-INTERACTING TELOMERASE INHIBITOR 1"/>
    <property type="match status" value="1"/>
</dbReference>
<feature type="domain" description="G-patch" evidence="2">
    <location>
        <begin position="45"/>
        <end position="91"/>
    </location>
</feature>
<dbReference type="SMART" id="SM00443">
    <property type="entry name" value="G_patch"/>
    <property type="match status" value="1"/>
</dbReference>
<dbReference type="VEuPathDB" id="VectorBase:RSAN_033947"/>
<feature type="compositionally biased region" description="Basic and acidic residues" evidence="1">
    <location>
        <begin position="234"/>
        <end position="246"/>
    </location>
</feature>
<feature type="region of interest" description="Disordered" evidence="1">
    <location>
        <begin position="203"/>
        <end position="257"/>
    </location>
</feature>
<feature type="region of interest" description="Disordered" evidence="1">
    <location>
        <begin position="161"/>
        <end position="186"/>
    </location>
</feature>